<protein>
    <submittedName>
        <fullName evidence="2">NADPH-dependent FMN reductase</fullName>
    </submittedName>
</protein>
<evidence type="ECO:0000313" key="2">
    <source>
        <dbReference type="EMBL" id="KUN15874.1"/>
    </source>
</evidence>
<keyword evidence="3" id="KW-1185">Reference proteome</keyword>
<dbReference type="RefSeq" id="WP_059267033.1">
    <property type="nucleotide sequence ID" value="NZ_KQ948378.1"/>
</dbReference>
<dbReference type="GO" id="GO:0010181">
    <property type="term" value="F:FMN binding"/>
    <property type="evidence" value="ECO:0007669"/>
    <property type="project" value="TreeGrafter"/>
</dbReference>
<dbReference type="Pfam" id="PF03358">
    <property type="entry name" value="FMN_red"/>
    <property type="match status" value="1"/>
</dbReference>
<organism evidence="2 3">
    <name type="scientific">Streptomyces corchorusii</name>
    <name type="common">Streptomyces chibaensis</name>
    <dbReference type="NCBI Taxonomy" id="1903"/>
    <lineage>
        <taxon>Bacteria</taxon>
        <taxon>Bacillati</taxon>
        <taxon>Actinomycetota</taxon>
        <taxon>Actinomycetes</taxon>
        <taxon>Kitasatosporales</taxon>
        <taxon>Streptomycetaceae</taxon>
        <taxon>Streptomyces</taxon>
    </lineage>
</organism>
<dbReference type="InterPro" id="IPR029039">
    <property type="entry name" value="Flavoprotein-like_sf"/>
</dbReference>
<comment type="caution">
    <text evidence="2">The sequence shown here is derived from an EMBL/GenBank/DDBJ whole genome shotgun (WGS) entry which is preliminary data.</text>
</comment>
<dbReference type="PANTHER" id="PTHR30543">
    <property type="entry name" value="CHROMATE REDUCTASE"/>
    <property type="match status" value="1"/>
</dbReference>
<evidence type="ECO:0000313" key="3">
    <source>
        <dbReference type="Proteomes" id="UP000053398"/>
    </source>
</evidence>
<proteinExistence type="predicted"/>
<gene>
    <name evidence="2" type="ORF">AQJ11_42385</name>
</gene>
<dbReference type="GO" id="GO:0005829">
    <property type="term" value="C:cytosol"/>
    <property type="evidence" value="ECO:0007669"/>
    <property type="project" value="TreeGrafter"/>
</dbReference>
<sequence>MTPLNVLAISGSLRRDSLNTTLLREAERLGPHHRFDHYDGLGRLPHFNEDEEHPAPSAVSDLRRRVQEADAVLIASPEYNASVPGALKNALDWLSRPAGDDGPALALKPVAVVGASPGPFGTVRAQLALRQVLHKMNARVVQQPEFLLFQAHQQFDDDGRLPEDSPAQQLLRAVLDALTQLAASERQQALTGASVH</sequence>
<dbReference type="InterPro" id="IPR005025">
    <property type="entry name" value="FMN_Rdtase-like_dom"/>
</dbReference>
<dbReference type="Proteomes" id="UP000053398">
    <property type="component" value="Unassembled WGS sequence"/>
</dbReference>
<accession>A0A101PQM9</accession>
<reference evidence="2 3" key="1">
    <citation type="submission" date="2015-10" db="EMBL/GenBank/DDBJ databases">
        <title>Draft genome sequence of Streptomyces corchorusii DSM 40340, type strain for the species Streptomyces corchorusii.</title>
        <authorList>
            <person name="Ruckert C."/>
            <person name="Winkler A."/>
            <person name="Kalinowski J."/>
            <person name="Kampfer P."/>
            <person name="Glaeser S."/>
        </authorList>
    </citation>
    <scope>NUCLEOTIDE SEQUENCE [LARGE SCALE GENOMIC DNA]</scope>
    <source>
        <strain evidence="2 3">DSM 40340</strain>
    </source>
</reference>
<dbReference type="SUPFAM" id="SSF52218">
    <property type="entry name" value="Flavoproteins"/>
    <property type="match status" value="1"/>
</dbReference>
<dbReference type="Gene3D" id="3.40.50.360">
    <property type="match status" value="1"/>
</dbReference>
<dbReference type="AlphaFoldDB" id="A0A101PQM9"/>
<dbReference type="PANTHER" id="PTHR30543:SF21">
    <property type="entry name" value="NAD(P)H-DEPENDENT FMN REDUCTASE LOT6"/>
    <property type="match status" value="1"/>
</dbReference>
<feature type="domain" description="NADPH-dependent FMN reductase-like" evidence="1">
    <location>
        <begin position="5"/>
        <end position="152"/>
    </location>
</feature>
<dbReference type="EMBL" id="LMWP01000069">
    <property type="protein sequence ID" value="KUN15874.1"/>
    <property type="molecule type" value="Genomic_DNA"/>
</dbReference>
<name>A0A101PQM9_STRCK</name>
<dbReference type="InterPro" id="IPR050712">
    <property type="entry name" value="NAD(P)H-dep_reductase"/>
</dbReference>
<evidence type="ECO:0000259" key="1">
    <source>
        <dbReference type="Pfam" id="PF03358"/>
    </source>
</evidence>
<dbReference type="GO" id="GO:0016491">
    <property type="term" value="F:oxidoreductase activity"/>
    <property type="evidence" value="ECO:0007669"/>
    <property type="project" value="InterPro"/>
</dbReference>